<gene>
    <name evidence="1" type="ORF">FH715_04195</name>
</gene>
<proteinExistence type="predicted"/>
<dbReference type="RefSeq" id="WP_139640773.1">
    <property type="nucleotide sequence ID" value="NZ_BAAAZS010000006.1"/>
</dbReference>
<protein>
    <submittedName>
        <fullName evidence="1">Uncharacterized protein</fullName>
    </submittedName>
</protein>
<accession>A0A5C4VCG4</accession>
<evidence type="ECO:0000313" key="1">
    <source>
        <dbReference type="EMBL" id="TNM33561.1"/>
    </source>
</evidence>
<dbReference type="AlphaFoldDB" id="A0A5C4VCG4"/>
<keyword evidence="2" id="KW-1185">Reference proteome</keyword>
<evidence type="ECO:0000313" key="2">
    <source>
        <dbReference type="Proteomes" id="UP000311713"/>
    </source>
</evidence>
<reference evidence="1 2" key="1">
    <citation type="submission" date="2019-06" db="EMBL/GenBank/DDBJ databases">
        <title>Draft genome of Streptomyces sedi sp. JCM16909.</title>
        <authorList>
            <person name="Klykleung N."/>
            <person name="Tanasupawat S."/>
            <person name="Kudo T."/>
            <person name="Yuki M."/>
            <person name="Ohkuma M."/>
        </authorList>
    </citation>
    <scope>NUCLEOTIDE SEQUENCE [LARGE SCALE GENOMIC DNA]</scope>
    <source>
        <strain evidence="1 2">JCM 16909</strain>
    </source>
</reference>
<dbReference type="EMBL" id="VDGT01000002">
    <property type="protein sequence ID" value="TNM33561.1"/>
    <property type="molecule type" value="Genomic_DNA"/>
</dbReference>
<dbReference type="OrthoDB" id="3373661at2"/>
<organism evidence="1 2">
    <name type="scientific">Streptomyces sedi</name>
    <dbReference type="NCBI Taxonomy" id="555059"/>
    <lineage>
        <taxon>Bacteria</taxon>
        <taxon>Bacillati</taxon>
        <taxon>Actinomycetota</taxon>
        <taxon>Actinomycetes</taxon>
        <taxon>Kitasatosporales</taxon>
        <taxon>Streptomycetaceae</taxon>
        <taxon>Streptomyces</taxon>
    </lineage>
</organism>
<sequence length="177" mass="19474">MTHLSEEDLDGVLRSYYLLEFLYIPAPHSFDQGYLSTDPDELRRVLAERYSEGSPLTGIGELVCLWVVQRGTLTHGIDLGPHLHARCVDGETRTLADLCVGDGDGEPLPALHHGRSYTIDWATAVAHLPPLTEPLATPDEHEEPLLLVDPADPDPLPGMPIAVGDKEFLTYGWTDLN</sequence>
<name>A0A5C4VCG4_9ACTN</name>
<comment type="caution">
    <text evidence="1">The sequence shown here is derived from an EMBL/GenBank/DDBJ whole genome shotgun (WGS) entry which is preliminary data.</text>
</comment>
<dbReference type="Proteomes" id="UP000311713">
    <property type="component" value="Unassembled WGS sequence"/>
</dbReference>